<feature type="repeat" description="NHL" evidence="2">
    <location>
        <begin position="194"/>
        <end position="237"/>
    </location>
</feature>
<dbReference type="InterPro" id="IPR001258">
    <property type="entry name" value="NHL_repeat"/>
</dbReference>
<dbReference type="EMBL" id="GG666562">
    <property type="protein sequence ID" value="EEN55065.1"/>
    <property type="molecule type" value="Genomic_DNA"/>
</dbReference>
<dbReference type="Gene3D" id="2.120.10.30">
    <property type="entry name" value="TolB, C-terminal domain"/>
    <property type="match status" value="2"/>
</dbReference>
<dbReference type="eggNOG" id="KOG2177">
    <property type="taxonomic scope" value="Eukaryota"/>
</dbReference>
<gene>
    <name evidence="3" type="ORF">BRAFLDRAFT_81712</name>
</gene>
<keyword evidence="1" id="KW-0677">Repeat</keyword>
<reference evidence="3" key="1">
    <citation type="journal article" date="2008" name="Nature">
        <title>The amphioxus genome and the evolution of the chordate karyotype.</title>
        <authorList>
            <consortium name="US DOE Joint Genome Institute (JGI-PGF)"/>
            <person name="Putnam N.H."/>
            <person name="Butts T."/>
            <person name="Ferrier D.E.K."/>
            <person name="Furlong R.F."/>
            <person name="Hellsten U."/>
            <person name="Kawashima T."/>
            <person name="Robinson-Rechavi M."/>
            <person name="Shoguchi E."/>
            <person name="Terry A."/>
            <person name="Yu J.-K."/>
            <person name="Benito-Gutierrez E.L."/>
            <person name="Dubchak I."/>
            <person name="Garcia-Fernandez J."/>
            <person name="Gibson-Brown J.J."/>
            <person name="Grigoriev I.V."/>
            <person name="Horton A.C."/>
            <person name="de Jong P.J."/>
            <person name="Jurka J."/>
            <person name="Kapitonov V.V."/>
            <person name="Kohara Y."/>
            <person name="Kuroki Y."/>
            <person name="Lindquist E."/>
            <person name="Lucas S."/>
            <person name="Osoegawa K."/>
            <person name="Pennacchio L.A."/>
            <person name="Salamov A.A."/>
            <person name="Satou Y."/>
            <person name="Sauka-Spengler T."/>
            <person name="Schmutz J."/>
            <person name="Shin-I T."/>
            <person name="Toyoda A."/>
            <person name="Bronner-Fraser M."/>
            <person name="Fujiyama A."/>
            <person name="Holland L.Z."/>
            <person name="Holland P.W.H."/>
            <person name="Satoh N."/>
            <person name="Rokhsar D.S."/>
        </authorList>
    </citation>
    <scope>NUCLEOTIDE SEQUENCE [LARGE SCALE GENOMIC DNA]</scope>
    <source>
        <strain evidence="3">S238N-H82</strain>
        <tissue evidence="3">Testes</tissue>
    </source>
</reference>
<evidence type="ECO:0000256" key="2">
    <source>
        <dbReference type="PROSITE-ProRule" id="PRU00504"/>
    </source>
</evidence>
<evidence type="ECO:0000256" key="1">
    <source>
        <dbReference type="ARBA" id="ARBA00022737"/>
    </source>
</evidence>
<evidence type="ECO:0008006" key="4">
    <source>
        <dbReference type="Google" id="ProtNLM"/>
    </source>
</evidence>
<dbReference type="CDD" id="cd05819">
    <property type="entry name" value="NHL"/>
    <property type="match status" value="1"/>
</dbReference>
<evidence type="ECO:0000313" key="3">
    <source>
        <dbReference type="EMBL" id="EEN55065.1"/>
    </source>
</evidence>
<dbReference type="InParanoid" id="C3YX47"/>
<organism>
    <name type="scientific">Branchiostoma floridae</name>
    <name type="common">Florida lancelet</name>
    <name type="synonym">Amphioxus</name>
    <dbReference type="NCBI Taxonomy" id="7739"/>
    <lineage>
        <taxon>Eukaryota</taxon>
        <taxon>Metazoa</taxon>
        <taxon>Chordata</taxon>
        <taxon>Cephalochordata</taxon>
        <taxon>Leptocardii</taxon>
        <taxon>Amphioxiformes</taxon>
        <taxon>Branchiostomatidae</taxon>
        <taxon>Branchiostoma</taxon>
    </lineage>
</organism>
<dbReference type="PANTHER" id="PTHR24104:SF50">
    <property type="entry name" value="SMP-30_GLUCONOLACTONASE_LRE-LIKE REGION DOMAIN-CONTAINING PROTEIN"/>
    <property type="match status" value="1"/>
</dbReference>
<sequence length="278" mass="30428">MAAAPRFENPRGVTVSQNEEIFVADSCYGNNRIQVLNLRGEFERQFPTTIDPNDMAMDGAQNLWVVGRRVADHRAVLVKYNQHGKELGSILLEPEEKTGRDRGIAVDTRTNNIFVTETTGEKHNRKGKVRVFQPDGTELGTVPEQGVQQFLRALVTLTNPEYVVVNGNGDLLVSDWGTARVFVFNPQNGRFLFRGQCVGPESGDGQLKDPRGICTDGAGNIIVADQGDNRVKKFNNAGNYLGHIPVNVGEPLTVAMAPQGQLVVTDTANKTVTVFPNP</sequence>
<dbReference type="SUPFAM" id="SSF101898">
    <property type="entry name" value="NHL repeat"/>
    <property type="match status" value="1"/>
</dbReference>
<dbReference type="FunFam" id="2.120.10.30:FF:000064">
    <property type="entry name" value="Uncharacterized protein"/>
    <property type="match status" value="1"/>
</dbReference>
<dbReference type="STRING" id="7739.C3YX47"/>
<dbReference type="InterPro" id="IPR050952">
    <property type="entry name" value="TRIM-NHL_E3_ligases"/>
</dbReference>
<dbReference type="AlphaFoldDB" id="C3YX47"/>
<dbReference type="PROSITE" id="PS51125">
    <property type="entry name" value="NHL"/>
    <property type="match status" value="2"/>
</dbReference>
<accession>C3YX47</accession>
<feature type="repeat" description="NHL" evidence="2">
    <location>
        <begin position="7"/>
        <end position="39"/>
    </location>
</feature>
<dbReference type="PANTHER" id="PTHR24104">
    <property type="entry name" value="E3 UBIQUITIN-PROTEIN LIGASE NHLRC1-RELATED"/>
    <property type="match status" value="1"/>
</dbReference>
<dbReference type="InterPro" id="IPR011042">
    <property type="entry name" value="6-blade_b-propeller_TolB-like"/>
</dbReference>
<name>C3YX47_BRAFL</name>
<dbReference type="Pfam" id="PF01436">
    <property type="entry name" value="NHL"/>
    <property type="match status" value="3"/>
</dbReference>
<proteinExistence type="predicted"/>
<dbReference type="FunFam" id="2.40.10.500:FF:000001">
    <property type="entry name" value="tripartite motif-containing protein 3-like"/>
    <property type="match status" value="1"/>
</dbReference>
<protein>
    <recommendedName>
        <fullName evidence="4">SMP-30/Gluconolactonase/LRE-like region domain-containing protein</fullName>
    </recommendedName>
</protein>